<feature type="region of interest" description="Disordered" evidence="1">
    <location>
        <begin position="48"/>
        <end position="76"/>
    </location>
</feature>
<dbReference type="EMBL" id="JAWZYT010000011">
    <property type="protein sequence ID" value="KAK4329491.1"/>
    <property type="molecule type" value="Genomic_DNA"/>
</dbReference>
<organism evidence="2 3">
    <name type="scientific">Petrolisthes manimaculis</name>
    <dbReference type="NCBI Taxonomy" id="1843537"/>
    <lineage>
        <taxon>Eukaryota</taxon>
        <taxon>Metazoa</taxon>
        <taxon>Ecdysozoa</taxon>
        <taxon>Arthropoda</taxon>
        <taxon>Crustacea</taxon>
        <taxon>Multicrustacea</taxon>
        <taxon>Malacostraca</taxon>
        <taxon>Eumalacostraca</taxon>
        <taxon>Eucarida</taxon>
        <taxon>Decapoda</taxon>
        <taxon>Pleocyemata</taxon>
        <taxon>Anomura</taxon>
        <taxon>Galatheoidea</taxon>
        <taxon>Porcellanidae</taxon>
        <taxon>Petrolisthes</taxon>
    </lineage>
</organism>
<protein>
    <submittedName>
        <fullName evidence="2">Uncharacterized protein</fullName>
    </submittedName>
</protein>
<comment type="caution">
    <text evidence="2">The sequence shown here is derived from an EMBL/GenBank/DDBJ whole genome shotgun (WGS) entry which is preliminary data.</text>
</comment>
<gene>
    <name evidence="2" type="ORF">Pmani_000158</name>
</gene>
<evidence type="ECO:0000313" key="2">
    <source>
        <dbReference type="EMBL" id="KAK4329491.1"/>
    </source>
</evidence>
<dbReference type="AlphaFoldDB" id="A0AAE1QMJ2"/>
<accession>A0AAE1QMJ2</accession>
<name>A0AAE1QMJ2_9EUCA</name>
<evidence type="ECO:0000256" key="1">
    <source>
        <dbReference type="SAM" id="MobiDB-lite"/>
    </source>
</evidence>
<keyword evidence="3" id="KW-1185">Reference proteome</keyword>
<reference evidence="2" key="1">
    <citation type="submission" date="2023-11" db="EMBL/GenBank/DDBJ databases">
        <title>Genome assemblies of two species of porcelain crab, Petrolisthes cinctipes and Petrolisthes manimaculis (Anomura: Porcellanidae).</title>
        <authorList>
            <person name="Angst P."/>
        </authorList>
    </citation>
    <scope>NUCLEOTIDE SEQUENCE</scope>
    <source>
        <strain evidence="2">PB745_02</strain>
        <tissue evidence="2">Gill</tissue>
    </source>
</reference>
<proteinExistence type="predicted"/>
<feature type="compositionally biased region" description="Polar residues" evidence="1">
    <location>
        <begin position="62"/>
        <end position="76"/>
    </location>
</feature>
<evidence type="ECO:0000313" key="3">
    <source>
        <dbReference type="Proteomes" id="UP001292094"/>
    </source>
</evidence>
<dbReference type="Proteomes" id="UP001292094">
    <property type="component" value="Unassembled WGS sequence"/>
</dbReference>
<sequence length="123" mass="13920">MPISILKHVEERGETKLERVAEVADAYSLLVRSLGRVETQARSIRPSSYTPLDIENEKSRVTRSQSKTKQISSTPSHNLKVSLKCLHKQSITREEFIKAQRIDPTLANLRLAALEDKNLSKLP</sequence>